<evidence type="ECO:0000256" key="1">
    <source>
        <dbReference type="SAM" id="Coils"/>
    </source>
</evidence>
<dbReference type="EMBL" id="UINC01007570">
    <property type="protein sequence ID" value="SVA34077.1"/>
    <property type="molecule type" value="Genomic_DNA"/>
</dbReference>
<evidence type="ECO:0000256" key="2">
    <source>
        <dbReference type="SAM" id="MobiDB-lite"/>
    </source>
</evidence>
<feature type="compositionally biased region" description="Basic and acidic residues" evidence="2">
    <location>
        <begin position="73"/>
        <end position="88"/>
    </location>
</feature>
<reference evidence="3" key="1">
    <citation type="submission" date="2018-05" db="EMBL/GenBank/DDBJ databases">
        <authorList>
            <person name="Lanie J.A."/>
            <person name="Ng W.-L."/>
            <person name="Kazmierczak K.M."/>
            <person name="Andrzejewski T.M."/>
            <person name="Davidsen T.M."/>
            <person name="Wayne K.J."/>
            <person name="Tettelin H."/>
            <person name="Glass J.I."/>
            <person name="Rusch D."/>
            <person name="Podicherti R."/>
            <person name="Tsui H.-C.T."/>
            <person name="Winkler M.E."/>
        </authorList>
    </citation>
    <scope>NUCLEOTIDE SEQUENCE</scope>
</reference>
<evidence type="ECO:0000313" key="3">
    <source>
        <dbReference type="EMBL" id="SVA34077.1"/>
    </source>
</evidence>
<accession>A0A381V350</accession>
<feature type="region of interest" description="Disordered" evidence="2">
    <location>
        <begin position="73"/>
        <end position="113"/>
    </location>
</feature>
<protein>
    <submittedName>
        <fullName evidence="3">Uncharacterized protein</fullName>
    </submittedName>
</protein>
<feature type="coiled-coil region" evidence="1">
    <location>
        <begin position="39"/>
        <end position="73"/>
    </location>
</feature>
<keyword evidence="1" id="KW-0175">Coiled coil</keyword>
<name>A0A381V350_9ZZZZ</name>
<organism evidence="3">
    <name type="scientific">marine metagenome</name>
    <dbReference type="NCBI Taxonomy" id="408172"/>
    <lineage>
        <taxon>unclassified sequences</taxon>
        <taxon>metagenomes</taxon>
        <taxon>ecological metagenomes</taxon>
    </lineage>
</organism>
<gene>
    <name evidence="3" type="ORF">METZ01_LOCUS86931</name>
</gene>
<sequence length="113" mass="12752">MSIDFGKKEAREGYLQAKLDDLLDGINSSYGQALLDELMSRLEATINDFNKEVDELMGSLKKSSEEKEKLIEKIKAGEPPKVEGKSSDQVEEAEDGEEKRELSEWEKRLEGIS</sequence>
<proteinExistence type="predicted"/>
<dbReference type="AlphaFoldDB" id="A0A381V350"/>
<feature type="compositionally biased region" description="Basic and acidic residues" evidence="2">
    <location>
        <begin position="97"/>
        <end position="113"/>
    </location>
</feature>